<protein>
    <submittedName>
        <fullName evidence="4">Glycosyl hydrolase 115 family protein</fullName>
    </submittedName>
</protein>
<organism evidence="4">
    <name type="scientific">Caulobacter sp. 73W</name>
    <dbReference type="NCBI Taxonomy" id="3161137"/>
    <lineage>
        <taxon>Bacteria</taxon>
        <taxon>Pseudomonadati</taxon>
        <taxon>Pseudomonadota</taxon>
        <taxon>Alphaproteobacteria</taxon>
        <taxon>Caulobacterales</taxon>
        <taxon>Caulobacteraceae</taxon>
        <taxon>Caulobacter</taxon>
    </lineage>
</organism>
<feature type="signal peptide" evidence="2">
    <location>
        <begin position="1"/>
        <end position="22"/>
    </location>
</feature>
<feature type="domain" description="Gylcosyl hydrolase 115 C-terminal" evidence="3">
    <location>
        <begin position="686"/>
        <end position="853"/>
    </location>
</feature>
<evidence type="ECO:0000256" key="2">
    <source>
        <dbReference type="SAM" id="SignalP"/>
    </source>
</evidence>
<dbReference type="EMBL" id="CP158375">
    <property type="protein sequence ID" value="XDO95529.1"/>
    <property type="molecule type" value="Genomic_DNA"/>
</dbReference>
<feature type="chain" id="PRO_5044304741" evidence="2">
    <location>
        <begin position="23"/>
        <end position="857"/>
    </location>
</feature>
<dbReference type="RefSeq" id="WP_369058378.1">
    <property type="nucleotide sequence ID" value="NZ_CP158375.1"/>
</dbReference>
<dbReference type="Gene3D" id="3.30.379.10">
    <property type="entry name" value="Chitobiase/beta-hexosaminidase domain 2-like"/>
    <property type="match status" value="1"/>
</dbReference>
<evidence type="ECO:0000313" key="4">
    <source>
        <dbReference type="EMBL" id="XDO95529.1"/>
    </source>
</evidence>
<accession>A0AB39KPF2</accession>
<reference evidence="4" key="1">
    <citation type="submission" date="2024-06" db="EMBL/GenBank/DDBJ databases">
        <title>Caulobacter inopinatus, sp. nov.</title>
        <authorList>
            <person name="Donachie S.P."/>
        </authorList>
    </citation>
    <scope>NUCLEOTIDE SEQUENCE</scope>
    <source>
        <strain evidence="4">73W</strain>
    </source>
</reference>
<dbReference type="Pfam" id="PF15979">
    <property type="entry name" value="Glyco_hydro_115"/>
    <property type="match status" value="1"/>
</dbReference>
<dbReference type="GO" id="GO:0016787">
    <property type="term" value="F:hydrolase activity"/>
    <property type="evidence" value="ECO:0007669"/>
    <property type="project" value="UniProtKB-KW"/>
</dbReference>
<keyword evidence="2" id="KW-0732">Signal</keyword>
<dbReference type="PANTHER" id="PTHR37842">
    <property type="match status" value="1"/>
</dbReference>
<dbReference type="PANTHER" id="PTHR37842:SF2">
    <property type="entry name" value="GYLCOSYL HYDROLASE 115 C-TERMINAL DOMAIN-CONTAINING PROTEIN"/>
    <property type="match status" value="1"/>
</dbReference>
<gene>
    <name evidence="4" type="ORF">ABOZ73_11980</name>
</gene>
<dbReference type="AlphaFoldDB" id="A0AB39KPF2"/>
<evidence type="ECO:0000259" key="3">
    <source>
        <dbReference type="Pfam" id="PF17829"/>
    </source>
</evidence>
<dbReference type="InterPro" id="IPR029018">
    <property type="entry name" value="Hex-like_dom2"/>
</dbReference>
<dbReference type="Gene3D" id="2.60.120.1620">
    <property type="match status" value="1"/>
</dbReference>
<dbReference type="Gene3D" id="3.20.20.520">
    <property type="entry name" value="Glycosyl hydrolase family 115"/>
    <property type="match status" value="1"/>
</dbReference>
<keyword evidence="1 4" id="KW-0378">Hydrolase</keyword>
<dbReference type="InterPro" id="IPR031924">
    <property type="entry name" value="GH115"/>
</dbReference>
<dbReference type="Gene3D" id="1.20.58.2150">
    <property type="match status" value="1"/>
</dbReference>
<evidence type="ECO:0000256" key="1">
    <source>
        <dbReference type="ARBA" id="ARBA00022801"/>
    </source>
</evidence>
<sequence length="857" mass="93651">MFRALLIAGVMAVAMSPTLARACAAPVSVCAKDGGGSFPLIRAGKAAGVYVDAGADPAVRHVADSFAADLQRVSGHAAPRVTDIAAASGDLVVIGVRGASPVIDALVRKGKIKADDLAGQWEAYRQIVVERPFPGVPRALVIVGSDRRGAVFGAYDLSEKIGVSPWHWFADVPTERKSNVFVTPGDRRDQPQVRYRGFFINDEDPAFGTWSKTKFGGPNAKMYAHVFELLLRLKGNYLWPAMWQPRAFNADDPQNKVAADQMGVVMGTSHHEPLTRAHDEWSRFKGGAWDYARNGDKLREFWRGGVERMMSMGDGQPYENLVTIGMRGDGDEAMGEETAIGLMENIVADQRRIIADVTGEPAEKTPQVWALYKEVQDYYDRGMKVPDDVILLFADDNWGQVRRLPTTDPERAAGYGVYYHFDYVGAPRNYKWLNTVQNEKTWQQMDLAWRKGARALWIVNVGDIKPMEFPLSFFMKQAWNPEAMTPEALARYPETWAREAFGPAHAAKIGAILTRYGQLAGRRKPELITADSFPLGPDGEALDGGEFGVMVDEWRALKADVARVKASITPAQSDAFFQLVEHPVAAMSNLYELYYAAAWNHRLAAKGDARADLFADQVEAAFKADKAITAAYHALNGGKWDGMMLQTHFGYTNWQQPPADVMPAVTRVGGTPKALVFARPTPPFAPGVVAVEAPDFTRAVGGAGLDWKVVPHLGRTKGSVVALPQGRPATTQADGVRLEYAIPVAETGDLAVELHLSPTLDPTGRNQLRIGVSLDDGPMQVITDSLIPAPTDTRTQQQRDWNKAVMDNARVVRASFPAVAAGAHVVKVWRLDDNVVLQKVVAGTRPAPASYLGVAAR</sequence>
<dbReference type="InterPro" id="IPR041437">
    <property type="entry name" value="GH115_C"/>
</dbReference>
<dbReference type="Pfam" id="PF17829">
    <property type="entry name" value="GH115_C"/>
    <property type="match status" value="1"/>
</dbReference>
<name>A0AB39KPF2_9CAUL</name>
<dbReference type="GO" id="GO:0005975">
    <property type="term" value="P:carbohydrate metabolic process"/>
    <property type="evidence" value="ECO:0007669"/>
    <property type="project" value="UniProtKB-ARBA"/>
</dbReference>
<dbReference type="InterPro" id="IPR042301">
    <property type="entry name" value="GH115_sf"/>
</dbReference>
<proteinExistence type="predicted"/>